<comment type="caution">
    <text evidence="2">The sequence shown here is derived from an EMBL/GenBank/DDBJ whole genome shotgun (WGS) entry which is preliminary data.</text>
</comment>
<dbReference type="AlphaFoldDB" id="A0A9N8YZK6"/>
<dbReference type="PANTHER" id="PTHR44329">
    <property type="entry name" value="SERINE/THREONINE-PROTEIN KINASE TNNI3K-RELATED"/>
    <property type="match status" value="1"/>
</dbReference>
<gene>
    <name evidence="2" type="ORF">AGERDE_LOCUS2238</name>
</gene>
<dbReference type="PROSITE" id="PS50011">
    <property type="entry name" value="PROTEIN_KINASE_DOM"/>
    <property type="match status" value="1"/>
</dbReference>
<name>A0A9N8YZK6_9GLOM</name>
<dbReference type="Gene3D" id="1.10.510.10">
    <property type="entry name" value="Transferase(Phosphotransferase) domain 1"/>
    <property type="match status" value="1"/>
</dbReference>
<dbReference type="InterPro" id="IPR051681">
    <property type="entry name" value="Ser/Thr_Kinases-Pseudokinases"/>
</dbReference>
<keyword evidence="3" id="KW-1185">Reference proteome</keyword>
<dbReference type="Pfam" id="PF00069">
    <property type="entry name" value="Pkinase"/>
    <property type="match status" value="1"/>
</dbReference>
<dbReference type="EMBL" id="CAJVPL010000179">
    <property type="protein sequence ID" value="CAG8460737.1"/>
    <property type="molecule type" value="Genomic_DNA"/>
</dbReference>
<evidence type="ECO:0000259" key="1">
    <source>
        <dbReference type="PROSITE" id="PS50011"/>
    </source>
</evidence>
<protein>
    <submittedName>
        <fullName evidence="2">12758_t:CDS:1</fullName>
    </submittedName>
</protein>
<evidence type="ECO:0000313" key="3">
    <source>
        <dbReference type="Proteomes" id="UP000789831"/>
    </source>
</evidence>
<proteinExistence type="predicted"/>
<dbReference type="GO" id="GO:0005524">
    <property type="term" value="F:ATP binding"/>
    <property type="evidence" value="ECO:0007669"/>
    <property type="project" value="InterPro"/>
</dbReference>
<dbReference type="GO" id="GO:0004674">
    <property type="term" value="F:protein serine/threonine kinase activity"/>
    <property type="evidence" value="ECO:0007669"/>
    <property type="project" value="TreeGrafter"/>
</dbReference>
<feature type="domain" description="Protein kinase" evidence="1">
    <location>
        <begin position="67"/>
        <end position="313"/>
    </location>
</feature>
<dbReference type="InterPro" id="IPR011009">
    <property type="entry name" value="Kinase-like_dom_sf"/>
</dbReference>
<sequence length="313" mass="35741">MSNWCKRESCSECKDFEGFWCQTCDTKIFREDWTSGNAKLDKLIKKSLLFSTQWDSNFMEWIPYEQFKGMDLIGRGGFGAVFKAEWTTGRRVIDCNGKYSREKCAVAIKQANGSMDMDEFLSYPETKAYLLVLPFAENGDLRSYLLKTPEMKWRNKLVLISRALETLCLLHDGGYVHRDMHSGNILCKNGVKAEIADFGLSLSLKGHTKESGVYGVLPYVAPEVLRGSPYSQASEQIKNFWTNVNFLAKFDKADEIAKKERANRKSDSFDPSETRTSTLLRFENLPEPTNCTQVISMELELSSGLDDEEFDFE</sequence>
<organism evidence="2 3">
    <name type="scientific">Ambispora gerdemannii</name>
    <dbReference type="NCBI Taxonomy" id="144530"/>
    <lineage>
        <taxon>Eukaryota</taxon>
        <taxon>Fungi</taxon>
        <taxon>Fungi incertae sedis</taxon>
        <taxon>Mucoromycota</taxon>
        <taxon>Glomeromycotina</taxon>
        <taxon>Glomeromycetes</taxon>
        <taxon>Archaeosporales</taxon>
        <taxon>Ambisporaceae</taxon>
        <taxon>Ambispora</taxon>
    </lineage>
</organism>
<accession>A0A9N8YZK6</accession>
<dbReference type="Proteomes" id="UP000789831">
    <property type="component" value="Unassembled WGS sequence"/>
</dbReference>
<dbReference type="SUPFAM" id="SSF56112">
    <property type="entry name" value="Protein kinase-like (PK-like)"/>
    <property type="match status" value="1"/>
</dbReference>
<dbReference type="InterPro" id="IPR000719">
    <property type="entry name" value="Prot_kinase_dom"/>
</dbReference>
<evidence type="ECO:0000313" key="2">
    <source>
        <dbReference type="EMBL" id="CAG8460737.1"/>
    </source>
</evidence>
<reference evidence="2" key="1">
    <citation type="submission" date="2021-06" db="EMBL/GenBank/DDBJ databases">
        <authorList>
            <person name="Kallberg Y."/>
            <person name="Tangrot J."/>
            <person name="Rosling A."/>
        </authorList>
    </citation>
    <scope>NUCLEOTIDE SEQUENCE</scope>
    <source>
        <strain evidence="2">MT106</strain>
    </source>
</reference>
<dbReference type="OrthoDB" id="6718656at2759"/>